<evidence type="ECO:0000256" key="4">
    <source>
        <dbReference type="ARBA" id="ARBA00022475"/>
    </source>
</evidence>
<dbReference type="GO" id="GO:0005886">
    <property type="term" value="C:plasma membrane"/>
    <property type="evidence" value="ECO:0007669"/>
    <property type="project" value="UniProtKB-SubCell"/>
</dbReference>
<dbReference type="RefSeq" id="WP_090742967.1">
    <property type="nucleotide sequence ID" value="NZ_FOBW01000004.1"/>
</dbReference>
<evidence type="ECO:0000256" key="7">
    <source>
        <dbReference type="ARBA" id="ARBA00023136"/>
    </source>
</evidence>
<evidence type="ECO:0000256" key="1">
    <source>
        <dbReference type="ARBA" id="ARBA00004651"/>
    </source>
</evidence>
<keyword evidence="6 8" id="KW-1133">Transmembrane helix</keyword>
<keyword evidence="3" id="KW-0050">Antiport</keyword>
<accession>A0A1H7ZU43</accession>
<gene>
    <name evidence="9" type="ORF">SAMN05192533_10468</name>
</gene>
<keyword evidence="7 8" id="KW-0472">Membrane</keyword>
<keyword evidence="5 8" id="KW-0812">Transmembrane</keyword>
<evidence type="ECO:0000256" key="6">
    <source>
        <dbReference type="ARBA" id="ARBA00022989"/>
    </source>
</evidence>
<dbReference type="InterPro" id="IPR002758">
    <property type="entry name" value="Cation_antiport_E"/>
</dbReference>
<keyword evidence="10" id="KW-1185">Reference proteome</keyword>
<dbReference type="AlphaFoldDB" id="A0A1H7ZU43"/>
<evidence type="ECO:0000256" key="3">
    <source>
        <dbReference type="ARBA" id="ARBA00022449"/>
    </source>
</evidence>
<name>A0A1H7ZU43_9BACI</name>
<evidence type="ECO:0000256" key="5">
    <source>
        <dbReference type="ARBA" id="ARBA00022692"/>
    </source>
</evidence>
<organism evidence="9 10">
    <name type="scientific">Mesobacillus persicus</name>
    <dbReference type="NCBI Taxonomy" id="930146"/>
    <lineage>
        <taxon>Bacteria</taxon>
        <taxon>Bacillati</taxon>
        <taxon>Bacillota</taxon>
        <taxon>Bacilli</taxon>
        <taxon>Bacillales</taxon>
        <taxon>Bacillaceae</taxon>
        <taxon>Mesobacillus</taxon>
    </lineage>
</organism>
<evidence type="ECO:0000313" key="9">
    <source>
        <dbReference type="EMBL" id="SEM61304.1"/>
    </source>
</evidence>
<keyword evidence="3" id="KW-0813">Transport</keyword>
<evidence type="ECO:0000256" key="8">
    <source>
        <dbReference type="SAM" id="Phobius"/>
    </source>
</evidence>
<protein>
    <submittedName>
        <fullName evidence="9">Multisubunit sodium/proton antiporter, MrpE subunit</fullName>
    </submittedName>
</protein>
<dbReference type="Proteomes" id="UP000198553">
    <property type="component" value="Unassembled WGS sequence"/>
</dbReference>
<dbReference type="STRING" id="930146.SAMN05192533_10468"/>
<dbReference type="NCBIfam" id="NF009292">
    <property type="entry name" value="PRK12651.1-3"/>
    <property type="match status" value="1"/>
</dbReference>
<dbReference type="GO" id="GO:0015297">
    <property type="term" value="F:antiporter activity"/>
    <property type="evidence" value="ECO:0007669"/>
    <property type="project" value="UniProtKB-KW"/>
</dbReference>
<dbReference type="GO" id="GO:0008324">
    <property type="term" value="F:monoatomic cation transmembrane transporter activity"/>
    <property type="evidence" value="ECO:0007669"/>
    <property type="project" value="InterPro"/>
</dbReference>
<dbReference type="EMBL" id="FOBW01000004">
    <property type="protein sequence ID" value="SEM61304.1"/>
    <property type="molecule type" value="Genomic_DNA"/>
</dbReference>
<comment type="similarity">
    <text evidence="2">Belongs to the CPA3 antiporters (TC 2.A.63) subunit E family.</text>
</comment>
<dbReference type="Pfam" id="PF01899">
    <property type="entry name" value="MNHE"/>
    <property type="match status" value="1"/>
</dbReference>
<proteinExistence type="inferred from homology"/>
<comment type="subcellular location">
    <subcellularLocation>
        <location evidence="1">Cell membrane</location>
        <topology evidence="1">Multi-pass membrane protein</topology>
    </subcellularLocation>
</comment>
<evidence type="ECO:0000313" key="10">
    <source>
        <dbReference type="Proteomes" id="UP000198553"/>
    </source>
</evidence>
<feature type="transmembrane region" description="Helical" evidence="8">
    <location>
        <begin position="53"/>
        <end position="76"/>
    </location>
</feature>
<dbReference type="PIRSF" id="PIRSF019239">
    <property type="entry name" value="MrpE"/>
    <property type="match status" value="1"/>
</dbReference>
<dbReference type="PANTHER" id="PTHR34584">
    <property type="entry name" value="NA(+)/H(+) ANTIPORTER SUBUNIT E1"/>
    <property type="match status" value="1"/>
</dbReference>
<feature type="transmembrane region" description="Helical" evidence="8">
    <location>
        <begin position="12"/>
        <end position="41"/>
    </location>
</feature>
<sequence length="158" mass="18364">MAFQMLLNFFLAFLWMFLKTSFTPAAFVVGFFWGLVILFIFRSYFPDRFYLHRVVAIIKLFLLFIKELILSNLNVLKHVLKPKMDIKPGIFALPIDLQKDWEIMLLGNLITLTPGTLTVDISDDNKILYIHAVNIDDVKESVDSIKNTFEKAIMEVSR</sequence>
<dbReference type="OrthoDB" id="9800498at2"/>
<evidence type="ECO:0000256" key="2">
    <source>
        <dbReference type="ARBA" id="ARBA00006228"/>
    </source>
</evidence>
<dbReference type="PANTHER" id="PTHR34584:SF1">
    <property type="entry name" value="NA(+)_H(+) ANTIPORTER SUBUNIT E1"/>
    <property type="match status" value="1"/>
</dbReference>
<keyword evidence="4" id="KW-1003">Cell membrane</keyword>
<reference evidence="10" key="1">
    <citation type="submission" date="2016-10" db="EMBL/GenBank/DDBJ databases">
        <authorList>
            <person name="Varghese N."/>
            <person name="Submissions S."/>
        </authorList>
    </citation>
    <scope>NUCLEOTIDE SEQUENCE [LARGE SCALE GENOMIC DNA]</scope>
    <source>
        <strain evidence="10">B48,IBRC-M 10115,DSM 25386,CECT 8001</strain>
    </source>
</reference>